<dbReference type="EMBL" id="JBDIME010000011">
    <property type="protein sequence ID" value="MEN2790655.1"/>
    <property type="molecule type" value="Genomic_DNA"/>
</dbReference>
<protein>
    <recommendedName>
        <fullName evidence="4">PilZ domain-containing protein</fullName>
    </recommendedName>
</protein>
<organism evidence="2 3">
    <name type="scientific">Sphingomonas oligophenolica</name>
    <dbReference type="NCBI Taxonomy" id="301154"/>
    <lineage>
        <taxon>Bacteria</taxon>
        <taxon>Pseudomonadati</taxon>
        <taxon>Pseudomonadota</taxon>
        <taxon>Alphaproteobacteria</taxon>
        <taxon>Sphingomonadales</taxon>
        <taxon>Sphingomonadaceae</taxon>
        <taxon>Sphingomonas</taxon>
    </lineage>
</organism>
<feature type="compositionally biased region" description="Basic and acidic residues" evidence="1">
    <location>
        <begin position="1"/>
        <end position="10"/>
    </location>
</feature>
<evidence type="ECO:0000313" key="3">
    <source>
        <dbReference type="Proteomes" id="UP001419910"/>
    </source>
</evidence>
<gene>
    <name evidence="2" type="ORF">ABC974_13530</name>
</gene>
<name>A0ABU9Y4C5_9SPHN</name>
<accession>A0ABU9Y4C5</accession>
<proteinExistence type="predicted"/>
<evidence type="ECO:0000256" key="1">
    <source>
        <dbReference type="SAM" id="MobiDB-lite"/>
    </source>
</evidence>
<keyword evidence="3" id="KW-1185">Reference proteome</keyword>
<dbReference type="Proteomes" id="UP001419910">
    <property type="component" value="Unassembled WGS sequence"/>
</dbReference>
<evidence type="ECO:0000313" key="2">
    <source>
        <dbReference type="EMBL" id="MEN2790655.1"/>
    </source>
</evidence>
<sequence length="222" mass="23636">MADLPVDHQSADPPLGAEMRPRAPRKNLLLSASIEACGLKAPVRIRNLSEGGAMIDGTVLPGVGTPLILRRMELEIGGKTVWQADGRCGIKFDGTTMIDEWVTGVRRPLMGQARVDAIQAAIRNGDSLPLPDGPAAGAPVDAGVLESRIAEELGYVGRLLESVGDDLTDDPIILQRHDRALQKFDAACQIVAHLGAIIAAGDRVAAVNAVTMEEMRARLLRK</sequence>
<dbReference type="SUPFAM" id="SSF141371">
    <property type="entry name" value="PilZ domain-like"/>
    <property type="match status" value="1"/>
</dbReference>
<feature type="region of interest" description="Disordered" evidence="1">
    <location>
        <begin position="1"/>
        <end position="21"/>
    </location>
</feature>
<reference evidence="2 3" key="1">
    <citation type="submission" date="2024-05" db="EMBL/GenBank/DDBJ databases">
        <authorList>
            <person name="Liu Q."/>
            <person name="Xin Y.-H."/>
        </authorList>
    </citation>
    <scope>NUCLEOTIDE SEQUENCE [LARGE SCALE GENOMIC DNA]</scope>
    <source>
        <strain evidence="2 3">CGMCC 1.10181</strain>
    </source>
</reference>
<dbReference type="RefSeq" id="WP_343889976.1">
    <property type="nucleotide sequence ID" value="NZ_BAAAEH010000028.1"/>
</dbReference>
<comment type="caution">
    <text evidence="2">The sequence shown here is derived from an EMBL/GenBank/DDBJ whole genome shotgun (WGS) entry which is preliminary data.</text>
</comment>
<evidence type="ECO:0008006" key="4">
    <source>
        <dbReference type="Google" id="ProtNLM"/>
    </source>
</evidence>